<keyword evidence="2" id="KW-1185">Reference proteome</keyword>
<feature type="non-terminal residue" evidence="1">
    <location>
        <position position="1"/>
    </location>
</feature>
<protein>
    <submittedName>
        <fullName evidence="1">Uncharacterized protein</fullName>
    </submittedName>
</protein>
<comment type="caution">
    <text evidence="1">The sequence shown here is derived from an EMBL/GenBank/DDBJ whole genome shotgun (WGS) entry which is preliminary data.</text>
</comment>
<name>K0RAE6_THAOC</name>
<organism evidence="1 2">
    <name type="scientific">Thalassiosira oceanica</name>
    <name type="common">Marine diatom</name>
    <dbReference type="NCBI Taxonomy" id="159749"/>
    <lineage>
        <taxon>Eukaryota</taxon>
        <taxon>Sar</taxon>
        <taxon>Stramenopiles</taxon>
        <taxon>Ochrophyta</taxon>
        <taxon>Bacillariophyta</taxon>
        <taxon>Coscinodiscophyceae</taxon>
        <taxon>Thalassiosirophycidae</taxon>
        <taxon>Thalassiosirales</taxon>
        <taxon>Thalassiosiraceae</taxon>
        <taxon>Thalassiosira</taxon>
    </lineage>
</organism>
<reference evidence="1 2" key="1">
    <citation type="journal article" date="2012" name="Genome Biol.">
        <title>Genome and low-iron response of an oceanic diatom adapted to chronic iron limitation.</title>
        <authorList>
            <person name="Lommer M."/>
            <person name="Specht M."/>
            <person name="Roy A.S."/>
            <person name="Kraemer L."/>
            <person name="Andreson R."/>
            <person name="Gutowska M.A."/>
            <person name="Wolf J."/>
            <person name="Bergner S.V."/>
            <person name="Schilhabel M.B."/>
            <person name="Klostermeier U.C."/>
            <person name="Beiko R.G."/>
            <person name="Rosenstiel P."/>
            <person name="Hippler M."/>
            <person name="Laroche J."/>
        </authorList>
    </citation>
    <scope>NUCLEOTIDE SEQUENCE [LARGE SCALE GENOMIC DNA]</scope>
    <source>
        <strain evidence="1 2">CCMP1005</strain>
    </source>
</reference>
<evidence type="ECO:0000313" key="1">
    <source>
        <dbReference type="EMBL" id="EJK49209.1"/>
    </source>
</evidence>
<dbReference type="EMBL" id="AGNL01045027">
    <property type="protein sequence ID" value="EJK49209.1"/>
    <property type="molecule type" value="Genomic_DNA"/>
</dbReference>
<dbReference type="Proteomes" id="UP000266841">
    <property type="component" value="Unassembled WGS sequence"/>
</dbReference>
<sequence>SELGDDAPEFICTIIVTR</sequence>
<proteinExistence type="predicted"/>
<gene>
    <name evidence="1" type="ORF">THAOC_31942</name>
</gene>
<dbReference type="AlphaFoldDB" id="K0RAE6"/>
<evidence type="ECO:0000313" key="2">
    <source>
        <dbReference type="Proteomes" id="UP000266841"/>
    </source>
</evidence>
<accession>K0RAE6</accession>